<dbReference type="OrthoDB" id="204883at2759"/>
<dbReference type="HOGENOM" id="CLU_008697_0_0_1"/>
<feature type="compositionally biased region" description="Polar residues" evidence="8">
    <location>
        <begin position="405"/>
        <end position="414"/>
    </location>
</feature>
<feature type="compositionally biased region" description="Low complexity" evidence="8">
    <location>
        <begin position="120"/>
        <end position="138"/>
    </location>
</feature>
<feature type="compositionally biased region" description="Low complexity" evidence="8">
    <location>
        <begin position="204"/>
        <end position="235"/>
    </location>
</feature>
<feature type="region of interest" description="Disordered" evidence="8">
    <location>
        <begin position="1122"/>
        <end position="1149"/>
    </location>
</feature>
<evidence type="ECO:0000256" key="7">
    <source>
        <dbReference type="PROSITE-ProRule" id="PRU10141"/>
    </source>
</evidence>
<dbReference type="Proteomes" id="UP000053392">
    <property type="component" value="Unassembled WGS sequence"/>
</dbReference>
<dbReference type="PROSITE" id="PS50011">
    <property type="entry name" value="PROTEIN_KINASE_DOM"/>
    <property type="match status" value="1"/>
</dbReference>
<feature type="compositionally biased region" description="Polar residues" evidence="8">
    <location>
        <begin position="488"/>
        <end position="503"/>
    </location>
</feature>
<feature type="compositionally biased region" description="Basic and acidic residues" evidence="8">
    <location>
        <begin position="50"/>
        <end position="92"/>
    </location>
</feature>
<dbReference type="EMBL" id="KN847900">
    <property type="protein sequence ID" value="KIR41668.1"/>
    <property type="molecule type" value="Genomic_DNA"/>
</dbReference>
<sequence length="1149" mass="129934">MSGRPFKRESWRPAKRHPTFPAASQQPPLSSVNALPARTWGGVPVPTAPKRFERESSSSVKEEAHSSRWDDKGSSNGKWDQRDWDQRDDRWRYGNSSNGKRRQSPSRQPAPTGDERFSSSRRSFSPSARAPSPANPSNYPATRRPLQAAQSPASHHHTPARARRLSSDYDTSGPAAKKRKNGVKGRESPDYGVGSRENMASTYRRSPSPLSIRSRSLTPSPSRSPAPSHHSQSRSYSHPQTQTHTYTLPQSYRKRSPSPPTSDRQLSSGKWAKHSRYNIHKYDKYDKDDRNGKDDPNGKFDSRDNGWEKERDRNWRHRDTNQDGHRRDRGAGNREGRQVKDWEQDKGYGYDRRDRERERDRGRDRDRDRDGGWQASRRDRDYPPTGPRGSTSSASQLGRDYEAAPSSQHPVRTQSPPPPGDIYDRPRDLSDSYNRQNHGYGQRKGRSPMQDREYAPRSNFVTNANANAIVGTSTPRKWGESGRYPYEQSYQPPSTVSRATSVSRDYPPSPQHSHAPPTGTSDTVPDLARLPASAYPSQSMSFAEYIPRTDDSLSDLPPRLEFSLQPLPDTPRPSAELQIRTSPVKISFGQPSVRTVKKGWKSISPKQKARVSLFDEDEEDVQGAKGEKEARKEIVPEKEQVTMGEALPHPDTLIHRLTLASTRYTTLLTSLSAPLRAAFDSFSTLPSSPPPPPIDLFLDEYLGRKARDDEVKRVEEVWDAKNEWEREEEMGRRYLEEVGKGGRVEGVNAVPAERGVVRTSLAAIAAPKPEPEPEPEPQAPAPGAEPQPQSQLAMPLPAARTSVYQKLAPVGEGTYGKVYKAVSLITHQPVALKRIRMENEKDGFPVTAMREIKLLQLLQHENVLRLMEMVVERGGVYMVLEYMEFDLTGLLAHPEIKFSPANIKSLSHQMLSGLSYLHHQSILHRDMKGSNILVNSRGELKLADFGLARVYAKKRREDYTNRVITLWYRSPELLMGETIYGPEVDMWSAGYVPSYCSPASLSFFIAHVHYPLSRCIILELYTTKPIFQGSDELNQLEVIYALLGTPTEAEWPSVKELPWYELVKPKEEIGSKFRTSFAKWLSPAALDLVEGLLFYDPSQRLLADSALQTDYFLIEEPAMEKPTQLKGMGEHHEMSAKAERKRRKIEEGE</sequence>
<dbReference type="InterPro" id="IPR011009">
    <property type="entry name" value="Kinase-like_dom_sf"/>
</dbReference>
<dbReference type="GO" id="GO:0008024">
    <property type="term" value="C:cyclin/CDK positive transcription elongation factor complex"/>
    <property type="evidence" value="ECO:0007669"/>
    <property type="project" value="TreeGrafter"/>
</dbReference>
<dbReference type="SMART" id="SM00220">
    <property type="entry name" value="S_TKc"/>
    <property type="match status" value="1"/>
</dbReference>
<accession>A0A0D0U0F4</accession>
<dbReference type="Gene3D" id="1.10.510.10">
    <property type="entry name" value="Transferase(Phosphotransferase) domain 1"/>
    <property type="match status" value="1"/>
</dbReference>
<feature type="compositionally biased region" description="Polar residues" evidence="8">
    <location>
        <begin position="22"/>
        <end position="33"/>
    </location>
</feature>
<organism evidence="10 11">
    <name type="scientific">Cryptococcus deuterogattii Ram5</name>
    <dbReference type="NCBI Taxonomy" id="1296110"/>
    <lineage>
        <taxon>Eukaryota</taxon>
        <taxon>Fungi</taxon>
        <taxon>Dikarya</taxon>
        <taxon>Basidiomycota</taxon>
        <taxon>Agaricomycotina</taxon>
        <taxon>Tremellomycetes</taxon>
        <taxon>Tremellales</taxon>
        <taxon>Cryptococcaceae</taxon>
        <taxon>Cryptococcus</taxon>
        <taxon>Cryptococcus gattii species complex</taxon>
    </lineage>
</organism>
<feature type="compositionally biased region" description="Basic residues" evidence="8">
    <location>
        <begin position="154"/>
        <end position="164"/>
    </location>
</feature>
<dbReference type="GO" id="GO:0030332">
    <property type="term" value="F:cyclin binding"/>
    <property type="evidence" value="ECO:0007669"/>
    <property type="project" value="TreeGrafter"/>
</dbReference>
<keyword evidence="5" id="KW-0418">Kinase</keyword>
<feature type="compositionally biased region" description="Basic and acidic residues" evidence="8">
    <location>
        <begin position="1128"/>
        <end position="1149"/>
    </location>
</feature>
<reference evidence="10 11" key="1">
    <citation type="submission" date="2015-01" db="EMBL/GenBank/DDBJ databases">
        <title>The Genome Sequence of Cryptococcus gattii Ram5.</title>
        <authorList>
            <consortium name="The Broad Institute Genomics Platform"/>
            <person name="Cuomo C."/>
            <person name="Litvintseva A."/>
            <person name="Chen Y."/>
            <person name="Heitman J."/>
            <person name="Sun S."/>
            <person name="Springer D."/>
            <person name="Dromer F."/>
            <person name="Young S."/>
            <person name="Zeng Q."/>
            <person name="Gargeya S."/>
            <person name="Abouelleil A."/>
            <person name="Alvarado L."/>
            <person name="Chapman S.B."/>
            <person name="Gainer-Dewar J."/>
            <person name="Goldberg J."/>
            <person name="Griggs A."/>
            <person name="Gujja S."/>
            <person name="Hansen M."/>
            <person name="Howarth C."/>
            <person name="Imamovic A."/>
            <person name="Larimer J."/>
            <person name="Murphy C."/>
            <person name="Naylor J."/>
            <person name="Pearson M."/>
            <person name="Priest M."/>
            <person name="Roberts A."/>
            <person name="Saif S."/>
            <person name="Shea T."/>
            <person name="Sykes S."/>
            <person name="Wortman J."/>
            <person name="Nusbaum C."/>
            <person name="Birren B."/>
        </authorList>
    </citation>
    <scope>NUCLEOTIDE SEQUENCE [LARGE SCALE GENOMIC DNA]</scope>
    <source>
        <strain evidence="10 11">Ram5</strain>
    </source>
</reference>
<evidence type="ECO:0000256" key="1">
    <source>
        <dbReference type="ARBA" id="ARBA00006485"/>
    </source>
</evidence>
<evidence type="ECO:0000256" key="3">
    <source>
        <dbReference type="ARBA" id="ARBA00022679"/>
    </source>
</evidence>
<dbReference type="PANTHER" id="PTHR24056:SF546">
    <property type="entry name" value="CYCLIN-DEPENDENT KINASE 12"/>
    <property type="match status" value="1"/>
</dbReference>
<feature type="compositionally biased region" description="Polar residues" evidence="8">
    <location>
        <begin position="236"/>
        <end position="250"/>
    </location>
</feature>
<dbReference type="GO" id="GO:0032968">
    <property type="term" value="P:positive regulation of transcription elongation by RNA polymerase II"/>
    <property type="evidence" value="ECO:0007669"/>
    <property type="project" value="TreeGrafter"/>
</dbReference>
<dbReference type="FunFam" id="3.30.200.20:FF:000270">
    <property type="entry name" value="Serine/threonine-protein kinase bur1"/>
    <property type="match status" value="1"/>
</dbReference>
<evidence type="ECO:0000256" key="4">
    <source>
        <dbReference type="ARBA" id="ARBA00022741"/>
    </source>
</evidence>
<gene>
    <name evidence="10" type="ORF">I313_02803</name>
</gene>
<dbReference type="InterPro" id="IPR050108">
    <property type="entry name" value="CDK"/>
</dbReference>
<feature type="compositionally biased region" description="Pro residues" evidence="8">
    <location>
        <begin position="776"/>
        <end position="785"/>
    </location>
</feature>
<feature type="domain" description="Protein kinase" evidence="9">
    <location>
        <begin position="804"/>
        <end position="1113"/>
    </location>
</feature>
<name>A0A0D0U0F4_9TREE</name>
<evidence type="ECO:0000256" key="6">
    <source>
        <dbReference type="ARBA" id="ARBA00022840"/>
    </source>
</evidence>
<evidence type="ECO:0000313" key="11">
    <source>
        <dbReference type="Proteomes" id="UP000053392"/>
    </source>
</evidence>
<dbReference type="GO" id="GO:0005524">
    <property type="term" value="F:ATP binding"/>
    <property type="evidence" value="ECO:0007669"/>
    <property type="project" value="UniProtKB-UniRule"/>
</dbReference>
<proteinExistence type="inferred from homology"/>
<comment type="similarity">
    <text evidence="1">Belongs to the protein kinase superfamily. CMGC Ser/Thr protein kinase family. CDC2/CDKX subfamily.</text>
</comment>
<dbReference type="SUPFAM" id="SSF56112">
    <property type="entry name" value="Protein kinase-like (PK-like)"/>
    <property type="match status" value="1"/>
</dbReference>
<dbReference type="PANTHER" id="PTHR24056">
    <property type="entry name" value="CELL DIVISION PROTEIN KINASE"/>
    <property type="match status" value="1"/>
</dbReference>
<evidence type="ECO:0000259" key="9">
    <source>
        <dbReference type="PROSITE" id="PS50011"/>
    </source>
</evidence>
<feature type="compositionally biased region" description="Basic and acidic residues" evidence="8">
    <location>
        <begin position="280"/>
        <end position="382"/>
    </location>
</feature>
<dbReference type="PROSITE" id="PS00107">
    <property type="entry name" value="PROTEIN_KINASE_ATP"/>
    <property type="match status" value="1"/>
</dbReference>
<feature type="compositionally biased region" description="Polar residues" evidence="8">
    <location>
        <begin position="459"/>
        <end position="475"/>
    </location>
</feature>
<evidence type="ECO:0000256" key="2">
    <source>
        <dbReference type="ARBA" id="ARBA00022527"/>
    </source>
</evidence>
<dbReference type="InterPro" id="IPR017441">
    <property type="entry name" value="Protein_kinase_ATP_BS"/>
</dbReference>
<feature type="compositionally biased region" description="Basic and acidic residues" evidence="8">
    <location>
        <begin position="1"/>
        <end position="12"/>
    </location>
</feature>
<protein>
    <submittedName>
        <fullName evidence="10">Unplaced genomic scaffold supercont1.5, whole genome shotgun sequence</fullName>
    </submittedName>
</protein>
<keyword evidence="4 7" id="KW-0547">Nucleotide-binding</keyword>
<keyword evidence="2" id="KW-0723">Serine/threonine-protein kinase</keyword>
<evidence type="ECO:0000313" key="10">
    <source>
        <dbReference type="EMBL" id="KIR41668.1"/>
    </source>
</evidence>
<dbReference type="CDD" id="cd07840">
    <property type="entry name" value="STKc_CDK9_like"/>
    <property type="match status" value="1"/>
</dbReference>
<dbReference type="Gene3D" id="3.30.200.20">
    <property type="entry name" value="Phosphorylase Kinase, domain 1"/>
    <property type="match status" value="1"/>
</dbReference>
<feature type="region of interest" description="Disordered" evidence="8">
    <location>
        <begin position="1"/>
        <end position="527"/>
    </location>
</feature>
<keyword evidence="6 7" id="KW-0067">ATP-binding</keyword>
<dbReference type="InterPro" id="IPR008271">
    <property type="entry name" value="Ser/Thr_kinase_AS"/>
</dbReference>
<dbReference type="Pfam" id="PF00069">
    <property type="entry name" value="Pkinase"/>
    <property type="match status" value="1"/>
</dbReference>
<evidence type="ECO:0000256" key="5">
    <source>
        <dbReference type="ARBA" id="ARBA00022777"/>
    </source>
</evidence>
<keyword evidence="3" id="KW-0808">Transferase</keyword>
<feature type="region of interest" description="Disordered" evidence="8">
    <location>
        <begin position="766"/>
        <end position="793"/>
    </location>
</feature>
<dbReference type="GO" id="GO:0008353">
    <property type="term" value="F:RNA polymerase II CTD heptapeptide repeat kinase activity"/>
    <property type="evidence" value="ECO:0007669"/>
    <property type="project" value="TreeGrafter"/>
</dbReference>
<dbReference type="PROSITE" id="PS00108">
    <property type="entry name" value="PROTEIN_KINASE_ST"/>
    <property type="match status" value="1"/>
</dbReference>
<feature type="binding site" evidence="7">
    <location>
        <position position="833"/>
    </location>
    <ligand>
        <name>ATP</name>
        <dbReference type="ChEBI" id="CHEBI:30616"/>
    </ligand>
</feature>
<evidence type="ECO:0000256" key="8">
    <source>
        <dbReference type="SAM" id="MobiDB-lite"/>
    </source>
</evidence>
<dbReference type="AlphaFoldDB" id="A0A0D0U0F4"/>
<keyword evidence="11" id="KW-1185">Reference proteome</keyword>
<dbReference type="InterPro" id="IPR000719">
    <property type="entry name" value="Prot_kinase_dom"/>
</dbReference>